<dbReference type="Gene3D" id="1.25.40.10">
    <property type="entry name" value="Tetratricopeptide repeat domain"/>
    <property type="match status" value="1"/>
</dbReference>
<evidence type="ECO:0000313" key="1">
    <source>
        <dbReference type="EMBL" id="TCP19833.1"/>
    </source>
</evidence>
<accession>A0A4R2NEY2</accession>
<dbReference type="Proteomes" id="UP000295182">
    <property type="component" value="Unassembled WGS sequence"/>
</dbReference>
<dbReference type="RefSeq" id="WP_157983736.1">
    <property type="nucleotide sequence ID" value="NZ_QXNC01000065.1"/>
</dbReference>
<keyword evidence="1" id="KW-0436">Ligase</keyword>
<dbReference type="EMBL" id="SLXH01000003">
    <property type="protein sequence ID" value="TCP19833.1"/>
    <property type="molecule type" value="Genomic_DNA"/>
</dbReference>
<dbReference type="GO" id="GO:0016874">
    <property type="term" value="F:ligase activity"/>
    <property type="evidence" value="ECO:0007669"/>
    <property type="project" value="UniProtKB-KW"/>
</dbReference>
<sequence>MRNHKKPVSAPLHPLLTQQALSPLEKDYQQALGHIKEGKPIQAIRVLTGILKQDPAYANALATQALLLEKHGNKPDLPLKMLQAAVLQLPDRTDLFLKLSEWLAKKGDLIGAASALKRCVTLQPNNADIKLKLAAMYGNLGKSEQRAQIAQASINHTPVQIDKALVESKLTIMVLRTAIGGDMKVTLNTFGVSFTESHNNLMGLIDRRYITLVKVYVDALDDKSKLLKKLPKADLIYNNITDAERGELALQQALRICDALSAPVVNHPSAVLAASREGNYQHFKDHATMVLPKAVKIENVNSACLPVITQAMAEHGFTLPVIVRLAGYQGGKFMHLVEDLASHDFSELDKQAAQSAQTLYLIQYHNVSYTDERVPQQRLYPKYRAFMVGGVLYPVHLFTAADFNVHKKNSDPIVQANPWLVEQEKAYCNDPLGHIGKSQWLALEKAMQEMGLDYVGVDFAPATDPQEKEKLVVFELNPAMRNWVQDLPDGDHVQHAWRKITQAAHHMLTDKANVPAWAFDLPDGQATGGINGIHDPDLEKSLHFYAEKVKSGKIPDVYLLQYLTLAISHPAVITKFKETFQTLSGIRVSKKIAGAAGVFQILNAWKEGDMKGLEVLLGRFSYLITLPREAAIARMQIYLNFLWQLFKARKENSHLYDAEKASGKLVVIGESHSLSACNAVFPWQGKMVRADNKFIVGIKMFHLYNPQSSHHASLLAAHLKELQDDTPVLFTIGEIDCRPDEGFWRVAQKDKSVNMDTLVRGVVKGYIGFIEKNIPHANTRSISIQGIPAPQYNLESYKAPGNEAEFLALLKLVNQVLKEETLQHHWTFLDVYAATVDAAGYSNRRWHVDANHISPLFYAEADSFALKG</sequence>
<dbReference type="AlphaFoldDB" id="A0A4R2NEY2"/>
<dbReference type="SUPFAM" id="SSF56059">
    <property type="entry name" value="Glutathione synthetase ATP-binding domain-like"/>
    <property type="match status" value="1"/>
</dbReference>
<evidence type="ECO:0000313" key="2">
    <source>
        <dbReference type="Proteomes" id="UP000295182"/>
    </source>
</evidence>
<keyword evidence="2" id="KW-1185">Reference proteome</keyword>
<reference evidence="1 2" key="1">
    <citation type="submission" date="2019-03" db="EMBL/GenBank/DDBJ databases">
        <title>Genomic Encyclopedia of Type Strains, Phase IV (KMG-IV): sequencing the most valuable type-strain genomes for metagenomic binning, comparative biology and taxonomic classification.</title>
        <authorList>
            <person name="Goeker M."/>
        </authorList>
    </citation>
    <scope>NUCLEOTIDE SEQUENCE [LARGE SCALE GENOMIC DNA]</scope>
    <source>
        <strain evidence="1 2">DSM 1837</strain>
    </source>
</reference>
<protein>
    <submittedName>
        <fullName evidence="1">Glutathione synthase/RimK-type ligase-like ATP-grasp enzyme</fullName>
    </submittedName>
</protein>
<proteinExistence type="predicted"/>
<name>A0A4R2NEY2_9BURK</name>
<dbReference type="InterPro" id="IPR011990">
    <property type="entry name" value="TPR-like_helical_dom_sf"/>
</dbReference>
<dbReference type="SUPFAM" id="SSF48452">
    <property type="entry name" value="TPR-like"/>
    <property type="match status" value="1"/>
</dbReference>
<organism evidence="1 2">
    <name type="scientific">Simplicispira metamorpha</name>
    <dbReference type="NCBI Taxonomy" id="80881"/>
    <lineage>
        <taxon>Bacteria</taxon>
        <taxon>Pseudomonadati</taxon>
        <taxon>Pseudomonadota</taxon>
        <taxon>Betaproteobacteria</taxon>
        <taxon>Burkholderiales</taxon>
        <taxon>Comamonadaceae</taxon>
        <taxon>Simplicispira</taxon>
    </lineage>
</organism>
<dbReference type="OrthoDB" id="9766687at2"/>
<gene>
    <name evidence="1" type="ORF">EV674_10363</name>
</gene>
<comment type="caution">
    <text evidence="1">The sequence shown here is derived from an EMBL/GenBank/DDBJ whole genome shotgun (WGS) entry which is preliminary data.</text>
</comment>